<dbReference type="Pfam" id="PF00528">
    <property type="entry name" value="BPD_transp_1"/>
    <property type="match status" value="1"/>
</dbReference>
<feature type="transmembrane region" description="Helical" evidence="7">
    <location>
        <begin position="146"/>
        <end position="170"/>
    </location>
</feature>
<dbReference type="InterPro" id="IPR050366">
    <property type="entry name" value="BP-dependent_transpt_permease"/>
</dbReference>
<evidence type="ECO:0000256" key="4">
    <source>
        <dbReference type="ARBA" id="ARBA00022692"/>
    </source>
</evidence>
<evidence type="ECO:0000256" key="7">
    <source>
        <dbReference type="RuleBase" id="RU363032"/>
    </source>
</evidence>
<keyword evidence="4 7" id="KW-0812">Transmembrane</keyword>
<dbReference type="InterPro" id="IPR000515">
    <property type="entry name" value="MetI-like"/>
</dbReference>
<evidence type="ECO:0000256" key="1">
    <source>
        <dbReference type="ARBA" id="ARBA00004651"/>
    </source>
</evidence>
<dbReference type="PANTHER" id="PTHR43386:SF6">
    <property type="entry name" value="ABC TRANSPORTER PERMEASE PROTEIN"/>
    <property type="match status" value="1"/>
</dbReference>
<dbReference type="EMBL" id="FXAF01000002">
    <property type="protein sequence ID" value="SMF12694.1"/>
    <property type="molecule type" value="Genomic_DNA"/>
</dbReference>
<dbReference type="Gene3D" id="1.10.3720.10">
    <property type="entry name" value="MetI-like"/>
    <property type="match status" value="1"/>
</dbReference>
<proteinExistence type="inferred from homology"/>
<comment type="similarity">
    <text evidence="7">Belongs to the binding-protein-dependent transport system permease family.</text>
</comment>
<gene>
    <name evidence="9" type="ORF">SAMN02982989_5363</name>
</gene>
<evidence type="ECO:0000313" key="10">
    <source>
        <dbReference type="Proteomes" id="UP000192903"/>
    </source>
</evidence>
<reference evidence="10" key="1">
    <citation type="submission" date="2017-04" db="EMBL/GenBank/DDBJ databases">
        <authorList>
            <person name="Varghese N."/>
            <person name="Submissions S."/>
        </authorList>
    </citation>
    <scope>NUCLEOTIDE SEQUENCE [LARGE SCALE GENOMIC DNA]</scope>
    <source>
        <strain evidence="10">B4P</strain>
    </source>
</reference>
<dbReference type="STRING" id="464029.SAMN02982989_5363"/>
<organism evidence="9 10">
    <name type="scientific">Xaviernesmea oryzae</name>
    <dbReference type="NCBI Taxonomy" id="464029"/>
    <lineage>
        <taxon>Bacteria</taxon>
        <taxon>Pseudomonadati</taxon>
        <taxon>Pseudomonadota</taxon>
        <taxon>Alphaproteobacteria</taxon>
        <taxon>Hyphomicrobiales</taxon>
        <taxon>Rhizobiaceae</taxon>
        <taxon>Rhizobium/Agrobacterium group</taxon>
        <taxon>Xaviernesmea</taxon>
    </lineage>
</organism>
<dbReference type="InterPro" id="IPR035906">
    <property type="entry name" value="MetI-like_sf"/>
</dbReference>
<evidence type="ECO:0000256" key="2">
    <source>
        <dbReference type="ARBA" id="ARBA00022448"/>
    </source>
</evidence>
<keyword evidence="10" id="KW-1185">Reference proteome</keyword>
<keyword evidence="5 7" id="KW-1133">Transmembrane helix</keyword>
<dbReference type="Proteomes" id="UP000192903">
    <property type="component" value="Unassembled WGS sequence"/>
</dbReference>
<feature type="domain" description="ABC transmembrane type-1" evidence="8">
    <location>
        <begin position="98"/>
        <end position="286"/>
    </location>
</feature>
<protein>
    <submittedName>
        <fullName evidence="9">Peptide/nickel transport system permease protein</fullName>
    </submittedName>
</protein>
<evidence type="ECO:0000259" key="8">
    <source>
        <dbReference type="PROSITE" id="PS50928"/>
    </source>
</evidence>
<feature type="transmembrane region" description="Helical" evidence="7">
    <location>
        <begin position="102"/>
        <end position="126"/>
    </location>
</feature>
<evidence type="ECO:0000256" key="6">
    <source>
        <dbReference type="ARBA" id="ARBA00023136"/>
    </source>
</evidence>
<keyword evidence="6 7" id="KW-0472">Membrane</keyword>
<dbReference type="PROSITE" id="PS50928">
    <property type="entry name" value="ABC_TM1"/>
    <property type="match status" value="1"/>
</dbReference>
<name>A0A1X7DC36_9HYPH</name>
<feature type="transmembrane region" description="Helical" evidence="7">
    <location>
        <begin position="38"/>
        <end position="61"/>
    </location>
</feature>
<evidence type="ECO:0000256" key="3">
    <source>
        <dbReference type="ARBA" id="ARBA00022475"/>
    </source>
</evidence>
<keyword evidence="2 7" id="KW-0813">Transport</keyword>
<dbReference type="AlphaFoldDB" id="A0A1X7DC36"/>
<dbReference type="GO" id="GO:0005886">
    <property type="term" value="C:plasma membrane"/>
    <property type="evidence" value="ECO:0007669"/>
    <property type="project" value="UniProtKB-SubCell"/>
</dbReference>
<evidence type="ECO:0000313" key="9">
    <source>
        <dbReference type="EMBL" id="SMF12694.1"/>
    </source>
</evidence>
<feature type="transmembrane region" description="Helical" evidence="7">
    <location>
        <begin position="266"/>
        <end position="286"/>
    </location>
</feature>
<feature type="transmembrane region" description="Helical" evidence="7">
    <location>
        <begin position="224"/>
        <end position="246"/>
    </location>
</feature>
<dbReference type="GO" id="GO:0055085">
    <property type="term" value="P:transmembrane transport"/>
    <property type="evidence" value="ECO:0007669"/>
    <property type="project" value="InterPro"/>
</dbReference>
<comment type="subcellular location">
    <subcellularLocation>
        <location evidence="1 7">Cell membrane</location>
        <topology evidence="1 7">Multi-pass membrane protein</topology>
    </subcellularLocation>
</comment>
<dbReference type="CDD" id="cd06261">
    <property type="entry name" value="TM_PBP2"/>
    <property type="match status" value="1"/>
</dbReference>
<sequence>MNIQIDGDLKLAMAPQPDRKPVSHIRKSWALARRYSQITFGGTLLLILVLISILAPVLGTVDPRAMDTLSRLRPPSAAHWFGTDMLGRDLYSRVLYGGRNSLMIGFSVMVISAFIGTLIGLISAYIRWLDGVIMRIMDGLMSVPSILLAIALMSLTGASLTTVITAISIIEIPRIARLIRGTVLSLREQPYVEAAITSGSGPFRIIFRHLLPGTVSPLIIQSTYVWAVAMIIETMLSFIGAGTPPTIPSWGNIMSDGRALWQVKPYMVFIPGVFLTLTVLAINVLGDGLRDAFDPRIALRK</sequence>
<accession>A0A1X7DC36</accession>
<evidence type="ECO:0000256" key="5">
    <source>
        <dbReference type="ARBA" id="ARBA00022989"/>
    </source>
</evidence>
<dbReference type="PANTHER" id="PTHR43386">
    <property type="entry name" value="OLIGOPEPTIDE TRANSPORT SYSTEM PERMEASE PROTEIN APPC"/>
    <property type="match status" value="1"/>
</dbReference>
<keyword evidence="3" id="KW-1003">Cell membrane</keyword>
<dbReference type="SUPFAM" id="SSF161098">
    <property type="entry name" value="MetI-like"/>
    <property type="match status" value="1"/>
</dbReference>